<gene>
    <name evidence="1" type="ORF">GWK47_002601</name>
</gene>
<dbReference type="Proteomes" id="UP000770661">
    <property type="component" value="Unassembled WGS sequence"/>
</dbReference>
<dbReference type="AlphaFoldDB" id="A0A8J4XM47"/>
<protein>
    <submittedName>
        <fullName evidence="1">Uncharacterized protein</fullName>
    </submittedName>
</protein>
<reference evidence="1" key="1">
    <citation type="submission" date="2020-07" db="EMBL/GenBank/DDBJ databases">
        <title>The High-quality genome of the commercially important snow crab, Chionoecetes opilio.</title>
        <authorList>
            <person name="Jeong J.-H."/>
            <person name="Ryu S."/>
        </authorList>
    </citation>
    <scope>NUCLEOTIDE SEQUENCE</scope>
    <source>
        <strain evidence="1">MADBK_172401_WGS</strain>
        <tissue evidence="1">Digestive gland</tissue>
    </source>
</reference>
<keyword evidence="2" id="KW-1185">Reference proteome</keyword>
<evidence type="ECO:0000313" key="1">
    <source>
        <dbReference type="EMBL" id="KAG0710003.1"/>
    </source>
</evidence>
<name>A0A8J4XM47_CHIOP</name>
<comment type="caution">
    <text evidence="1">The sequence shown here is derived from an EMBL/GenBank/DDBJ whole genome shotgun (WGS) entry which is preliminary data.</text>
</comment>
<dbReference type="EMBL" id="JACEEZ010024594">
    <property type="protein sequence ID" value="KAG0710003.1"/>
    <property type="molecule type" value="Genomic_DNA"/>
</dbReference>
<accession>A0A8J4XM47</accession>
<sequence>MSEQKNLAVGDMFGRVASAGAAACDPVVGVIVKDESGGESAAAACECELTRVSASSCGPECTSGMWRLATQAAGAGCACVVEGLSGPSRGAGERRRRQEEPWWWPARQKRQEKPCWGPGGRVRVKDPLWKGKKPAHFASAWNHRKKRRRRIERGKLHRKHWRPRSARTKKAHLYLPPPRFREDGKQLSHTCNVWPPPKLVQVAVTACYDGGGMHRALYQAEPATVCCC</sequence>
<evidence type="ECO:0000313" key="2">
    <source>
        <dbReference type="Proteomes" id="UP000770661"/>
    </source>
</evidence>
<organism evidence="1 2">
    <name type="scientific">Chionoecetes opilio</name>
    <name type="common">Atlantic snow crab</name>
    <name type="synonym">Cancer opilio</name>
    <dbReference type="NCBI Taxonomy" id="41210"/>
    <lineage>
        <taxon>Eukaryota</taxon>
        <taxon>Metazoa</taxon>
        <taxon>Ecdysozoa</taxon>
        <taxon>Arthropoda</taxon>
        <taxon>Crustacea</taxon>
        <taxon>Multicrustacea</taxon>
        <taxon>Malacostraca</taxon>
        <taxon>Eumalacostraca</taxon>
        <taxon>Eucarida</taxon>
        <taxon>Decapoda</taxon>
        <taxon>Pleocyemata</taxon>
        <taxon>Brachyura</taxon>
        <taxon>Eubrachyura</taxon>
        <taxon>Majoidea</taxon>
        <taxon>Majidae</taxon>
        <taxon>Chionoecetes</taxon>
    </lineage>
</organism>
<proteinExistence type="predicted"/>